<reference evidence="2" key="1">
    <citation type="journal article" date="2014" name="Int. J. Syst. Evol. Microbiol.">
        <title>Complete genome sequence of Corynebacterium casei LMG S-19264T (=DSM 44701T), isolated from a smear-ripened cheese.</title>
        <authorList>
            <consortium name="US DOE Joint Genome Institute (JGI-PGF)"/>
            <person name="Walter F."/>
            <person name="Albersmeier A."/>
            <person name="Kalinowski J."/>
            <person name="Ruckert C."/>
        </authorList>
    </citation>
    <scope>NUCLEOTIDE SEQUENCE</scope>
    <source>
        <strain evidence="2">CGMCC 1.12698</strain>
    </source>
</reference>
<dbReference type="AlphaFoldDB" id="A0A917ALJ6"/>
<feature type="domain" description="N-acetyltransferase" evidence="1">
    <location>
        <begin position="131"/>
        <end position="272"/>
    </location>
</feature>
<dbReference type="Proteomes" id="UP000605259">
    <property type="component" value="Unassembled WGS sequence"/>
</dbReference>
<evidence type="ECO:0000259" key="1">
    <source>
        <dbReference type="PROSITE" id="PS51186"/>
    </source>
</evidence>
<dbReference type="Gene3D" id="3.40.630.30">
    <property type="match status" value="1"/>
</dbReference>
<dbReference type="Pfam" id="PF00583">
    <property type="entry name" value="Acetyltransf_1"/>
    <property type="match status" value="1"/>
</dbReference>
<dbReference type="InterPro" id="IPR022525">
    <property type="entry name" value="GNAT_AblB"/>
</dbReference>
<accession>A0A917ALJ6</accession>
<evidence type="ECO:0000313" key="2">
    <source>
        <dbReference type="EMBL" id="GGE59834.1"/>
    </source>
</evidence>
<dbReference type="InterPro" id="IPR016181">
    <property type="entry name" value="Acyl_CoA_acyltransferase"/>
</dbReference>
<comment type="caution">
    <text evidence="2">The sequence shown here is derived from an EMBL/GenBank/DDBJ whole genome shotgun (WGS) entry which is preliminary data.</text>
</comment>
<dbReference type="EMBL" id="BMFK01000001">
    <property type="protein sequence ID" value="GGE59834.1"/>
    <property type="molecule type" value="Genomic_DNA"/>
</dbReference>
<dbReference type="NCBIfam" id="TIGR03827">
    <property type="entry name" value="GNAT_ablB"/>
    <property type="match status" value="1"/>
</dbReference>
<organism evidence="2 3">
    <name type="scientific">Priestia taiwanensis</name>
    <dbReference type="NCBI Taxonomy" id="1347902"/>
    <lineage>
        <taxon>Bacteria</taxon>
        <taxon>Bacillati</taxon>
        <taxon>Bacillota</taxon>
        <taxon>Bacilli</taxon>
        <taxon>Bacillales</taxon>
        <taxon>Bacillaceae</taxon>
        <taxon>Priestia</taxon>
    </lineage>
</organism>
<evidence type="ECO:0000313" key="3">
    <source>
        <dbReference type="Proteomes" id="UP000605259"/>
    </source>
</evidence>
<sequence>MSHEAYYETFMWNERTFIATGVVDFFNKRIRVDSYRGNVEAIIKKVEENALHHNIEKIIIKARNEHMATFLAKAYTVEAVIDGYFSGSTMFFMTKYRKIERRNSVYWLEGDVILEEMKEKVTTLPQLSNDYHIRVATEKDVVSLAELFKEVFQIYPTPLYDSSYIEEEMTDTLFYVAEHKGKIVSVASAEMNRIDCNAELTNCATINSHRKAGLMKILLNKLEEELRQRHIYCAYTIARSLSFGMNCAFYQLGYTYTGRLTNNCYIYDKLEDMNVWVKNISNE</sequence>
<name>A0A917ALJ6_9BACI</name>
<gene>
    <name evidence="2" type="ORF">GCM10007140_07740</name>
</gene>
<protein>
    <submittedName>
        <fullName evidence="2">Acetyltransferase</fullName>
    </submittedName>
</protein>
<dbReference type="PROSITE" id="PS51186">
    <property type="entry name" value="GNAT"/>
    <property type="match status" value="1"/>
</dbReference>
<dbReference type="CDD" id="cd04301">
    <property type="entry name" value="NAT_SF"/>
    <property type="match status" value="1"/>
</dbReference>
<reference evidence="2" key="2">
    <citation type="submission" date="2020-09" db="EMBL/GenBank/DDBJ databases">
        <authorList>
            <person name="Sun Q."/>
            <person name="Zhou Y."/>
        </authorList>
    </citation>
    <scope>NUCLEOTIDE SEQUENCE</scope>
    <source>
        <strain evidence="2">CGMCC 1.12698</strain>
    </source>
</reference>
<dbReference type="InterPro" id="IPR000182">
    <property type="entry name" value="GNAT_dom"/>
</dbReference>
<dbReference type="RefSeq" id="WP_373284197.1">
    <property type="nucleotide sequence ID" value="NZ_BMFK01000001.1"/>
</dbReference>
<dbReference type="SUPFAM" id="SSF55729">
    <property type="entry name" value="Acyl-CoA N-acyltransferases (Nat)"/>
    <property type="match status" value="1"/>
</dbReference>
<dbReference type="GO" id="GO:0008080">
    <property type="term" value="F:N-acetyltransferase activity"/>
    <property type="evidence" value="ECO:0007669"/>
    <property type="project" value="InterPro"/>
</dbReference>
<proteinExistence type="predicted"/>
<keyword evidence="3" id="KW-1185">Reference proteome</keyword>